<evidence type="ECO:0000313" key="3">
    <source>
        <dbReference type="Proteomes" id="UP001160130"/>
    </source>
</evidence>
<reference evidence="2 3" key="1">
    <citation type="submission" date="2023-04" db="EMBL/GenBank/DDBJ databases">
        <title>Forest soil microbial communities from Buena Vista Peninsula, Colon Province, Panama.</title>
        <authorList>
            <person name="Bouskill N."/>
        </authorList>
    </citation>
    <scope>NUCLEOTIDE SEQUENCE [LARGE SCALE GENOMIC DNA]</scope>
    <source>
        <strain evidence="2 3">AC80</strain>
    </source>
</reference>
<comment type="caution">
    <text evidence="2">The sequence shown here is derived from an EMBL/GenBank/DDBJ whole genome shotgun (WGS) entry which is preliminary data.</text>
</comment>
<dbReference type="PROSITE" id="PS51340">
    <property type="entry name" value="MOSC"/>
    <property type="match status" value="1"/>
</dbReference>
<dbReference type="RefSeq" id="WP_280833258.1">
    <property type="nucleotide sequence ID" value="NZ_JARXVE010000005.1"/>
</dbReference>
<evidence type="ECO:0000259" key="1">
    <source>
        <dbReference type="PROSITE" id="PS51340"/>
    </source>
</evidence>
<dbReference type="InterPro" id="IPR005303">
    <property type="entry name" value="MOCOS_middle"/>
</dbReference>
<dbReference type="EMBL" id="JARXVE010000005">
    <property type="protein sequence ID" value="MDH6196630.1"/>
    <property type="molecule type" value="Genomic_DNA"/>
</dbReference>
<dbReference type="InterPro" id="IPR011037">
    <property type="entry name" value="Pyrv_Knase-like_insert_dom_sf"/>
</dbReference>
<dbReference type="Pfam" id="PF03473">
    <property type="entry name" value="MOSC"/>
    <property type="match status" value="1"/>
</dbReference>
<dbReference type="Pfam" id="PF03476">
    <property type="entry name" value="MOSC_N"/>
    <property type="match status" value="1"/>
</dbReference>
<dbReference type="SUPFAM" id="SSF50800">
    <property type="entry name" value="PK beta-barrel domain-like"/>
    <property type="match status" value="1"/>
</dbReference>
<dbReference type="Proteomes" id="UP001160130">
    <property type="component" value="Unassembled WGS sequence"/>
</dbReference>
<dbReference type="InterPro" id="IPR005302">
    <property type="entry name" value="MoCF_Sase_C"/>
</dbReference>
<evidence type="ECO:0000313" key="2">
    <source>
        <dbReference type="EMBL" id="MDH6196630.1"/>
    </source>
</evidence>
<organism evidence="2 3">
    <name type="scientific">Mycolicibacterium frederiksbergense</name>
    <dbReference type="NCBI Taxonomy" id="117567"/>
    <lineage>
        <taxon>Bacteria</taxon>
        <taxon>Bacillati</taxon>
        <taxon>Actinomycetota</taxon>
        <taxon>Actinomycetes</taxon>
        <taxon>Mycobacteriales</taxon>
        <taxon>Mycobacteriaceae</taxon>
        <taxon>Mycolicibacterium</taxon>
    </lineage>
</organism>
<sequence>MYDASHFGPEPETRVGAVKTIFRFPIKSVGGHPIEQGYVSEQGLLGDRRYAFIDLESGNLCNAKNPRKYGSMLACRANYVEEPKVDEPLPTLEVRFPDGSVHRNVGADLDDAMSRHLGRPVRLITSVPKGSKTEIVWDEATGIPKDGVYAHTTTNADGDDVLSYAPVEGETFFDLTPLHLLTTSTIEHFQRIDRTANFDPRRYRPTMVIDTAIPGLVEDEWVGGRLALGDGLHARIDLCTPRCVMSTLAHDKDVPLDRSTLRTIVKHNTKVIPGLGRLACAGVYAGVISSGVVRVGDPVRFGVLPTP</sequence>
<accession>A0ABT6L2V0</accession>
<keyword evidence="3" id="KW-1185">Reference proteome</keyword>
<protein>
    <submittedName>
        <fullName evidence="2">Uncharacterized protein YcbX</fullName>
    </submittedName>
</protein>
<feature type="domain" description="MOSC" evidence="1">
    <location>
        <begin position="121"/>
        <end position="302"/>
    </location>
</feature>
<proteinExistence type="predicted"/>
<name>A0ABT6L2V0_9MYCO</name>
<dbReference type="SUPFAM" id="SSF141673">
    <property type="entry name" value="MOSC N-terminal domain-like"/>
    <property type="match status" value="1"/>
</dbReference>
<gene>
    <name evidence="2" type="ORF">M2272_003283</name>
</gene>